<organism evidence="1 2">
    <name type="scientific">Brachionus plicatilis</name>
    <name type="common">Marine rotifer</name>
    <name type="synonym">Brachionus muelleri</name>
    <dbReference type="NCBI Taxonomy" id="10195"/>
    <lineage>
        <taxon>Eukaryota</taxon>
        <taxon>Metazoa</taxon>
        <taxon>Spiralia</taxon>
        <taxon>Gnathifera</taxon>
        <taxon>Rotifera</taxon>
        <taxon>Eurotatoria</taxon>
        <taxon>Monogononta</taxon>
        <taxon>Pseudotrocha</taxon>
        <taxon>Ploima</taxon>
        <taxon>Brachionidae</taxon>
        <taxon>Brachionus</taxon>
    </lineage>
</organism>
<feature type="non-terminal residue" evidence="1">
    <location>
        <position position="91"/>
    </location>
</feature>
<comment type="caution">
    <text evidence="1">The sequence shown here is derived from an EMBL/GenBank/DDBJ whole genome shotgun (WGS) entry which is preliminary data.</text>
</comment>
<proteinExistence type="predicted"/>
<dbReference type="AlphaFoldDB" id="A0A3M7Q2J8"/>
<evidence type="ECO:0000313" key="2">
    <source>
        <dbReference type="Proteomes" id="UP000276133"/>
    </source>
</evidence>
<dbReference type="EMBL" id="REGN01007649">
    <property type="protein sequence ID" value="RNA05650.1"/>
    <property type="molecule type" value="Genomic_DNA"/>
</dbReference>
<keyword evidence="2" id="KW-1185">Reference proteome</keyword>
<protein>
    <submittedName>
        <fullName evidence="1">Uncharacterized protein</fullName>
    </submittedName>
</protein>
<reference evidence="1 2" key="1">
    <citation type="journal article" date="2018" name="Sci. Rep.">
        <title>Genomic signatures of local adaptation to the degree of environmental predictability in rotifers.</title>
        <authorList>
            <person name="Franch-Gras L."/>
            <person name="Hahn C."/>
            <person name="Garcia-Roger E.M."/>
            <person name="Carmona M.J."/>
            <person name="Serra M."/>
            <person name="Gomez A."/>
        </authorList>
    </citation>
    <scope>NUCLEOTIDE SEQUENCE [LARGE SCALE GENOMIC DNA]</scope>
    <source>
        <strain evidence="1">HYR1</strain>
    </source>
</reference>
<evidence type="ECO:0000313" key="1">
    <source>
        <dbReference type="EMBL" id="RNA05650.1"/>
    </source>
</evidence>
<dbReference type="Proteomes" id="UP000276133">
    <property type="component" value="Unassembled WGS sequence"/>
</dbReference>
<accession>A0A3M7Q2J8</accession>
<gene>
    <name evidence="1" type="ORF">BpHYR1_052632</name>
</gene>
<name>A0A3M7Q2J8_BRAPC</name>
<sequence length="91" mass="9815">MESEIITKEVVSSAVLQLGQLNSVGLQNESACLRLRSRALMYVYRHISQKTCPNLTLTSEAASVSAPKQITQVPSASFVFGSADGLLRLCT</sequence>